<dbReference type="InterPro" id="IPR012910">
    <property type="entry name" value="Plug_dom"/>
</dbReference>
<evidence type="ECO:0000256" key="1">
    <source>
        <dbReference type="ARBA" id="ARBA00004571"/>
    </source>
</evidence>
<keyword evidence="5 9" id="KW-0798">TonB box</keyword>
<protein>
    <recommendedName>
        <fullName evidence="16">TonB-dependent receptor</fullName>
    </recommendedName>
</protein>
<comment type="caution">
    <text evidence="14">The sequence shown here is derived from an EMBL/GenBank/DDBJ whole genome shotgun (WGS) entry which is preliminary data.</text>
</comment>
<keyword evidence="7 8" id="KW-0998">Cell outer membrane</keyword>
<sequence length="935" mass="102602">MKKNKLHNAVLFALMSSSLTLSATAMAQQAQDEQEEQEEQEETVERLKVTGSRLSQSDLENASPVVVISAEDITNRGFTTAFDALKNLAQNTGTIQGDEFGSQGGFTPNAQTISLRGFAPGQALILLNGRRLSENPTPYNGQSNFVSLSSIPTAAIKRIEVLTNGASAIYGSDAVAGVVNIILKDDVDETTVSLLAGTTKDGGGDEFRLQLVSGISESNYSFTYGLEYQQIDPIFASDRDWMDSVDDGPAGTNVLQRGILLLDAWNGGYIDPGAEKCEQSGSGYEYAFREGSGYYCGTDATGDYSIQNERTKIAGFVSGQYQLNKNTEFFIDALITDQEARNRGFRHFISENVVTPNADGTGNLVDLGAPGLDYVLYQRMFSFDELGPKSSTFNEQNLNVTVGARGMLGNFYDWELSYSHSIADFESRRAWLKNEKVEEYFIGTDSIAFGLPNGLGKLGLYDPITPEIANDMLGTQAINADSYSRTLFGSIAGDLFELPAGMAQFAAVVEYNKQGYDLMQDERTLSDTNISWYGLTGTEGGGDRDRWAVGIELGIPLLEQLDLTAAARYDSYDDNTTDIGGRLSPMVGLEYRPIDALLVRATYGKSFRAPDMHYVFADNSGFYTNVYDWTQCRNDFVNGGGDPADFIPSGAVCDATNIQGTRSGSTTLEEEKGTNKGIGIVYDITDNLNFTLDYYKIELEDIVRDESVSGLIGDEYDCNFGLDGRDPNSAFCQDVYSKITRGADGTPNAGDIVGVNITPTNASRLAIAGYDATINYFVDTEYGTFSTRVEYTNTQSYKYQATADGEYTEYRNLASFGDPRTSLTGVVGWSYQDFSIYLTGRRLGSAPWDVQPAAHSDPDSELYENVSRAHPYVYFNLSAAYQLTDDSAIRFSGNNITNRRPPEDETWTSWPYFNNFAYGGAARGASYYVEYTHRF</sequence>
<name>A0A432Z936_9GAMM</name>
<evidence type="ECO:0000256" key="8">
    <source>
        <dbReference type="PROSITE-ProRule" id="PRU01360"/>
    </source>
</evidence>
<dbReference type="Gene3D" id="2.40.170.20">
    <property type="entry name" value="TonB-dependent receptor, beta-barrel domain"/>
    <property type="match status" value="1"/>
</dbReference>
<reference evidence="15" key="1">
    <citation type="journal article" date="2018" name="Front. Microbiol.">
        <title>Genome-Based Analysis Reveals the Taxonomy and Diversity of the Family Idiomarinaceae.</title>
        <authorList>
            <person name="Liu Y."/>
            <person name="Lai Q."/>
            <person name="Shao Z."/>
        </authorList>
    </citation>
    <scope>NUCLEOTIDE SEQUENCE [LARGE SCALE GENOMIC DNA]</scope>
    <source>
        <strain evidence="15">c121</strain>
    </source>
</reference>
<dbReference type="Gene3D" id="2.170.130.10">
    <property type="entry name" value="TonB-dependent receptor, plug domain"/>
    <property type="match status" value="1"/>
</dbReference>
<keyword evidence="11" id="KW-0732">Signal</keyword>
<feature type="compositionally biased region" description="Acidic residues" evidence="10">
    <location>
        <begin position="32"/>
        <end position="42"/>
    </location>
</feature>
<dbReference type="PANTHER" id="PTHR47234:SF1">
    <property type="entry name" value="TONB-DEPENDENT RECEPTOR"/>
    <property type="match status" value="1"/>
</dbReference>
<comment type="subcellular location">
    <subcellularLocation>
        <location evidence="1 8">Cell outer membrane</location>
        <topology evidence="1 8">Multi-pass membrane protein</topology>
    </subcellularLocation>
</comment>
<evidence type="ECO:0000259" key="13">
    <source>
        <dbReference type="Pfam" id="PF07715"/>
    </source>
</evidence>
<accession>A0A432Z936</accession>
<gene>
    <name evidence="14" type="ORF">CWI80_03590</name>
</gene>
<evidence type="ECO:0000256" key="11">
    <source>
        <dbReference type="SAM" id="SignalP"/>
    </source>
</evidence>
<evidence type="ECO:0000256" key="2">
    <source>
        <dbReference type="ARBA" id="ARBA00022448"/>
    </source>
</evidence>
<evidence type="ECO:0000313" key="14">
    <source>
        <dbReference type="EMBL" id="RUO74434.1"/>
    </source>
</evidence>
<organism evidence="14 15">
    <name type="scientific">Pseudidiomarina sediminum</name>
    <dbReference type="NCBI Taxonomy" id="431675"/>
    <lineage>
        <taxon>Bacteria</taxon>
        <taxon>Pseudomonadati</taxon>
        <taxon>Pseudomonadota</taxon>
        <taxon>Gammaproteobacteria</taxon>
        <taxon>Alteromonadales</taxon>
        <taxon>Idiomarinaceae</taxon>
        <taxon>Pseudidiomarina</taxon>
    </lineage>
</organism>
<evidence type="ECO:0000256" key="4">
    <source>
        <dbReference type="ARBA" id="ARBA00022692"/>
    </source>
</evidence>
<feature type="chain" id="PRO_5019391142" description="TonB-dependent receptor" evidence="11">
    <location>
        <begin position="28"/>
        <end position="935"/>
    </location>
</feature>
<evidence type="ECO:0000259" key="12">
    <source>
        <dbReference type="Pfam" id="PF00593"/>
    </source>
</evidence>
<dbReference type="AlphaFoldDB" id="A0A432Z936"/>
<dbReference type="Pfam" id="PF00593">
    <property type="entry name" value="TonB_dep_Rec_b-barrel"/>
    <property type="match status" value="1"/>
</dbReference>
<evidence type="ECO:0000313" key="15">
    <source>
        <dbReference type="Proteomes" id="UP000287022"/>
    </source>
</evidence>
<evidence type="ECO:0000256" key="7">
    <source>
        <dbReference type="ARBA" id="ARBA00023237"/>
    </source>
</evidence>
<dbReference type="RefSeq" id="WP_026861715.1">
    <property type="nucleotide sequence ID" value="NZ_JAHVIQ010000001.1"/>
</dbReference>
<dbReference type="PROSITE" id="PS52016">
    <property type="entry name" value="TONB_DEPENDENT_REC_3"/>
    <property type="match status" value="1"/>
</dbReference>
<feature type="domain" description="TonB-dependent receptor-like beta-barrel" evidence="12">
    <location>
        <begin position="389"/>
        <end position="896"/>
    </location>
</feature>
<dbReference type="InterPro" id="IPR037066">
    <property type="entry name" value="Plug_dom_sf"/>
</dbReference>
<keyword evidence="4 8" id="KW-0812">Transmembrane</keyword>
<evidence type="ECO:0000256" key="9">
    <source>
        <dbReference type="RuleBase" id="RU003357"/>
    </source>
</evidence>
<dbReference type="InterPro" id="IPR036942">
    <property type="entry name" value="Beta-barrel_TonB_sf"/>
</dbReference>
<keyword evidence="3 8" id="KW-1134">Transmembrane beta strand</keyword>
<evidence type="ECO:0000256" key="3">
    <source>
        <dbReference type="ARBA" id="ARBA00022452"/>
    </source>
</evidence>
<evidence type="ECO:0000256" key="10">
    <source>
        <dbReference type="SAM" id="MobiDB-lite"/>
    </source>
</evidence>
<feature type="region of interest" description="Disordered" evidence="10">
    <location>
        <begin position="25"/>
        <end position="52"/>
    </location>
</feature>
<dbReference type="Proteomes" id="UP000287022">
    <property type="component" value="Unassembled WGS sequence"/>
</dbReference>
<dbReference type="PANTHER" id="PTHR47234">
    <property type="match status" value="1"/>
</dbReference>
<dbReference type="InterPro" id="IPR039426">
    <property type="entry name" value="TonB-dep_rcpt-like"/>
</dbReference>
<evidence type="ECO:0008006" key="16">
    <source>
        <dbReference type="Google" id="ProtNLM"/>
    </source>
</evidence>
<keyword evidence="6 8" id="KW-0472">Membrane</keyword>
<evidence type="ECO:0000256" key="5">
    <source>
        <dbReference type="ARBA" id="ARBA00023077"/>
    </source>
</evidence>
<evidence type="ECO:0000256" key="6">
    <source>
        <dbReference type="ARBA" id="ARBA00023136"/>
    </source>
</evidence>
<comment type="similarity">
    <text evidence="8 9">Belongs to the TonB-dependent receptor family.</text>
</comment>
<keyword evidence="15" id="KW-1185">Reference proteome</keyword>
<feature type="signal peptide" evidence="11">
    <location>
        <begin position="1"/>
        <end position="27"/>
    </location>
</feature>
<dbReference type="SUPFAM" id="SSF56935">
    <property type="entry name" value="Porins"/>
    <property type="match status" value="1"/>
</dbReference>
<dbReference type="EMBL" id="PIQE01000001">
    <property type="protein sequence ID" value="RUO74434.1"/>
    <property type="molecule type" value="Genomic_DNA"/>
</dbReference>
<proteinExistence type="inferred from homology"/>
<dbReference type="GO" id="GO:0009279">
    <property type="term" value="C:cell outer membrane"/>
    <property type="evidence" value="ECO:0007669"/>
    <property type="project" value="UniProtKB-SubCell"/>
</dbReference>
<dbReference type="InterPro" id="IPR000531">
    <property type="entry name" value="Beta-barrel_TonB"/>
</dbReference>
<dbReference type="STRING" id="1122124.GCA_000423165_00680"/>
<keyword evidence="2 8" id="KW-0813">Transport</keyword>
<feature type="domain" description="TonB-dependent receptor plug" evidence="13">
    <location>
        <begin position="60"/>
        <end position="178"/>
    </location>
</feature>
<dbReference type="Pfam" id="PF07715">
    <property type="entry name" value="Plug"/>
    <property type="match status" value="1"/>
</dbReference>